<dbReference type="PANTHER" id="PTHR11086">
    <property type="entry name" value="DEOXYCYTIDYLATE DEAMINASE-RELATED"/>
    <property type="match status" value="1"/>
</dbReference>
<evidence type="ECO:0000256" key="4">
    <source>
        <dbReference type="ARBA" id="ARBA00022833"/>
    </source>
</evidence>
<name>A0A7W6HBZ6_9HYPH</name>
<accession>A0A7W6HBZ6</accession>
<dbReference type="SUPFAM" id="SSF53927">
    <property type="entry name" value="Cytidine deaminase-like"/>
    <property type="match status" value="1"/>
</dbReference>
<evidence type="ECO:0000256" key="2">
    <source>
        <dbReference type="ARBA" id="ARBA00022723"/>
    </source>
</evidence>
<keyword evidence="3" id="KW-0378">Hydrolase</keyword>
<dbReference type="InterPro" id="IPR016193">
    <property type="entry name" value="Cytidine_deaminase-like"/>
</dbReference>
<dbReference type="Pfam" id="PF00383">
    <property type="entry name" value="dCMP_cyt_deam_1"/>
    <property type="match status" value="1"/>
</dbReference>
<dbReference type="InterPro" id="IPR015517">
    <property type="entry name" value="dCMP_deaminase-rel"/>
</dbReference>
<gene>
    <name evidence="6" type="ORF">GGR03_001408</name>
</gene>
<dbReference type="Gene3D" id="3.40.50.300">
    <property type="entry name" value="P-loop containing nucleotide triphosphate hydrolases"/>
    <property type="match status" value="1"/>
</dbReference>
<comment type="similarity">
    <text evidence="1">Belongs to the cytidine and deoxycytidylate deaminase family.</text>
</comment>
<dbReference type="PROSITE" id="PS51747">
    <property type="entry name" value="CYT_DCMP_DEAMINASES_2"/>
    <property type="match status" value="1"/>
</dbReference>
<dbReference type="GO" id="GO:0008270">
    <property type="term" value="F:zinc ion binding"/>
    <property type="evidence" value="ECO:0007669"/>
    <property type="project" value="InterPro"/>
</dbReference>
<keyword evidence="2" id="KW-0479">Metal-binding</keyword>
<dbReference type="GO" id="GO:0004132">
    <property type="term" value="F:dCMP deaminase activity"/>
    <property type="evidence" value="ECO:0007669"/>
    <property type="project" value="TreeGrafter"/>
</dbReference>
<organism evidence="6 7">
    <name type="scientific">Aurantimonas endophytica</name>
    <dbReference type="NCBI Taxonomy" id="1522175"/>
    <lineage>
        <taxon>Bacteria</taxon>
        <taxon>Pseudomonadati</taxon>
        <taxon>Pseudomonadota</taxon>
        <taxon>Alphaproteobacteria</taxon>
        <taxon>Hyphomicrobiales</taxon>
        <taxon>Aurantimonadaceae</taxon>
        <taxon>Aurantimonas</taxon>
    </lineage>
</organism>
<dbReference type="EMBL" id="JACIEM010000001">
    <property type="protein sequence ID" value="MBB4002361.1"/>
    <property type="molecule type" value="Genomic_DNA"/>
</dbReference>
<comment type="caution">
    <text evidence="6">The sequence shown here is derived from an EMBL/GenBank/DDBJ whole genome shotgun (WGS) entry which is preliminary data.</text>
</comment>
<dbReference type="NCBIfam" id="NF041025">
    <property type="entry name" value="antiphage_deaminase"/>
    <property type="match status" value="1"/>
</dbReference>
<sequence>MKNRVVSIESRPRRVFDGGKQLVSSPNGKDLSRRNISKEVFIAVVGPAGAGASTAANFLTEEFKHHSSGGANYDTRLIKASSLISAWANRDASGSNSRKTADDVVKLQDLGDRMREADTTAVARAIMGQILNYRAEMTGLNIAEVDELPRAFIIDSLRHPDEVKILRRVYGSAFALVGVVCDREERRDRLIENRLYGADRQNPEKLAQIDDIIERDSESDLPHGQHVTSVFELADFYVDNSFPRAKPTDVATVMNEHLQRLVRIMTRSKVERPTIGETAMHQAHSAQKRSACMSRQVGAALVDEQGNVVSVGTNEVPRAGGGVYGEHYDSTDDDRCVYQPAPQCRNNTEQNRIIEGLIHALDDDLKVTVDRNALAARLRKTDVGALLEFSRAVHAEMDAILSAARLGVSPRGKRLYVTTFPCHYCARHIVSAGVDEVHFIEPYAKSRATDLHADSITTSQIGWERPSVSSIKCTEVALDVDPSTSKKRLPGSPRPDTPKTLFQPFVGVAPRMYAKAFSKDVPLKDKVTGAFIGQGASEWGDGFQLSRVHYTAMEAKLANREGEVS</sequence>
<evidence type="ECO:0000313" key="6">
    <source>
        <dbReference type="EMBL" id="MBB4002361.1"/>
    </source>
</evidence>
<keyword evidence="4" id="KW-0862">Zinc</keyword>
<dbReference type="InterPro" id="IPR027417">
    <property type="entry name" value="P-loop_NTPase"/>
</dbReference>
<evidence type="ECO:0000256" key="3">
    <source>
        <dbReference type="ARBA" id="ARBA00022801"/>
    </source>
</evidence>
<proteinExistence type="inferred from homology"/>
<dbReference type="PANTHER" id="PTHR11086:SF18">
    <property type="entry name" value="DEOXYCYTIDYLATE DEAMINASE"/>
    <property type="match status" value="1"/>
</dbReference>
<evidence type="ECO:0000313" key="7">
    <source>
        <dbReference type="Proteomes" id="UP000588647"/>
    </source>
</evidence>
<keyword evidence="7" id="KW-1185">Reference proteome</keyword>
<dbReference type="Proteomes" id="UP000588647">
    <property type="component" value="Unassembled WGS sequence"/>
</dbReference>
<dbReference type="InterPro" id="IPR002125">
    <property type="entry name" value="CMP_dCMP_dom"/>
</dbReference>
<evidence type="ECO:0000259" key="5">
    <source>
        <dbReference type="PROSITE" id="PS51747"/>
    </source>
</evidence>
<dbReference type="Gene3D" id="3.40.140.10">
    <property type="entry name" value="Cytidine Deaminase, domain 2"/>
    <property type="match status" value="1"/>
</dbReference>
<dbReference type="RefSeq" id="WP_183206822.1">
    <property type="nucleotide sequence ID" value="NZ_JAAAMM010000001.1"/>
</dbReference>
<dbReference type="GO" id="GO:0005737">
    <property type="term" value="C:cytoplasm"/>
    <property type="evidence" value="ECO:0007669"/>
    <property type="project" value="TreeGrafter"/>
</dbReference>
<dbReference type="SUPFAM" id="SSF52540">
    <property type="entry name" value="P-loop containing nucleoside triphosphate hydrolases"/>
    <property type="match status" value="1"/>
</dbReference>
<dbReference type="AlphaFoldDB" id="A0A7W6HBZ6"/>
<feature type="domain" description="CMP/dCMP-type deaminase" evidence="5">
    <location>
        <begin position="274"/>
        <end position="464"/>
    </location>
</feature>
<dbReference type="InterPro" id="IPR016192">
    <property type="entry name" value="APOBEC/CMP_deaminase_Zn-bd"/>
</dbReference>
<reference evidence="6 7" key="1">
    <citation type="submission" date="2020-08" db="EMBL/GenBank/DDBJ databases">
        <title>Genomic Encyclopedia of Type Strains, Phase IV (KMG-IV): sequencing the most valuable type-strain genomes for metagenomic binning, comparative biology and taxonomic classification.</title>
        <authorList>
            <person name="Goeker M."/>
        </authorList>
    </citation>
    <scope>NUCLEOTIDE SEQUENCE [LARGE SCALE GENOMIC DNA]</scope>
    <source>
        <strain evidence="6 7">DSM 103570</strain>
    </source>
</reference>
<protein>
    <submittedName>
        <fullName evidence="6">Deoxycytidylate deaminase</fullName>
    </submittedName>
</protein>
<evidence type="ECO:0000256" key="1">
    <source>
        <dbReference type="ARBA" id="ARBA00006576"/>
    </source>
</evidence>
<dbReference type="PROSITE" id="PS00903">
    <property type="entry name" value="CYT_DCMP_DEAMINASES_1"/>
    <property type="match status" value="1"/>
</dbReference>